<keyword evidence="1" id="KW-1188">Viral release from host cell</keyword>
<sequence>MERSIGARAVAGLSEAEITQLWYDFALTARPQQLPPPGDWTTWLLIGGRGSGKTRAGAEWIRSLATAPVPVSPIALVGETMAEAIAVMIRGESGLLAVHPPAERPVLKGTTLTWPSGAVASVLSASDPDRFRGPQFAAAWCDEVAKWPDPEAAWDMLQFGLRLGPRPRQLATTTPRPTPLIKRLLHDGQTVVTRMKTADNRSHLAPAFLEVVVARYRDTVLGRQELDGELIEDRPDALWRRDQFLRPEPGTEAGRTVVAVDPPVTGKKTSDACGIVVATRSEAGAVVLEDATLHPAPPVIWAERVVRAFHAHEANLVVAEVNQGGELVRQMIAQIDPSVPVKSVHASRGKWLRAEPVAALYARGLIRHAAGLGALEDEMCAFGADGLSEGRSPNRVDALVWALTELMLGDQGPRVRRL</sequence>
<dbReference type="AlphaFoldDB" id="A0A1K2I0U0"/>
<name>A0A1K2I0U0_9HYPH</name>
<gene>
    <name evidence="3" type="ORF">SAMN02983003_3059</name>
</gene>
<organism evidence="3 4">
    <name type="scientific">Devosia enhydra</name>
    <dbReference type="NCBI Taxonomy" id="665118"/>
    <lineage>
        <taxon>Bacteria</taxon>
        <taxon>Pseudomonadati</taxon>
        <taxon>Pseudomonadota</taxon>
        <taxon>Alphaproteobacteria</taxon>
        <taxon>Hyphomicrobiales</taxon>
        <taxon>Devosiaceae</taxon>
        <taxon>Devosia</taxon>
    </lineage>
</organism>
<evidence type="ECO:0000259" key="2">
    <source>
        <dbReference type="Pfam" id="PF17289"/>
    </source>
</evidence>
<evidence type="ECO:0000313" key="4">
    <source>
        <dbReference type="Proteomes" id="UP000183447"/>
    </source>
</evidence>
<keyword evidence="4" id="KW-1185">Reference proteome</keyword>
<reference evidence="3 4" key="1">
    <citation type="submission" date="2016-11" db="EMBL/GenBank/DDBJ databases">
        <authorList>
            <person name="Jaros S."/>
            <person name="Januszkiewicz K."/>
            <person name="Wedrychowicz H."/>
        </authorList>
    </citation>
    <scope>NUCLEOTIDE SEQUENCE [LARGE SCALE GENOMIC DNA]</scope>
    <source>
        <strain evidence="3 4">ATCC 23634</strain>
    </source>
</reference>
<dbReference type="InterPro" id="IPR027417">
    <property type="entry name" value="P-loop_NTPase"/>
</dbReference>
<accession>A0A1K2I0U0</accession>
<feature type="domain" description="Terminase large subunit gp17-like C-terminal" evidence="2">
    <location>
        <begin position="259"/>
        <end position="404"/>
    </location>
</feature>
<proteinExistence type="predicted"/>
<dbReference type="Pfam" id="PF03237">
    <property type="entry name" value="Terminase_6N"/>
    <property type="match status" value="1"/>
</dbReference>
<dbReference type="InterPro" id="IPR035421">
    <property type="entry name" value="Terminase_6C"/>
</dbReference>
<dbReference type="RefSeq" id="WP_342078964.1">
    <property type="nucleotide sequence ID" value="NZ_FPKU01000003.1"/>
</dbReference>
<dbReference type="Gene3D" id="3.40.50.300">
    <property type="entry name" value="P-loop containing nucleotide triphosphate hydrolases"/>
    <property type="match status" value="1"/>
</dbReference>
<dbReference type="Proteomes" id="UP000183447">
    <property type="component" value="Unassembled WGS sequence"/>
</dbReference>
<evidence type="ECO:0000256" key="1">
    <source>
        <dbReference type="ARBA" id="ARBA00022612"/>
    </source>
</evidence>
<protein>
    <submittedName>
        <fullName evidence="3">Large terminase phage packaging protein</fullName>
    </submittedName>
</protein>
<evidence type="ECO:0000313" key="3">
    <source>
        <dbReference type="EMBL" id="SFZ85887.1"/>
    </source>
</evidence>
<dbReference type="EMBL" id="FPKU01000003">
    <property type="protein sequence ID" value="SFZ85887.1"/>
    <property type="molecule type" value="Genomic_DNA"/>
</dbReference>
<dbReference type="Pfam" id="PF17289">
    <property type="entry name" value="Terminase_6C"/>
    <property type="match status" value="1"/>
</dbReference>
<dbReference type="STRING" id="665118.SAMN02983003_3059"/>